<keyword evidence="5" id="KW-0802">TPR repeat</keyword>
<name>A0A0X3UNN5_9ACTN</name>
<dbReference type="GO" id="GO:0000160">
    <property type="term" value="P:phosphorelay signal transduction system"/>
    <property type="evidence" value="ECO:0007669"/>
    <property type="project" value="InterPro"/>
</dbReference>
<dbReference type="Gene3D" id="1.25.40.10">
    <property type="entry name" value="Tetratricopeptide repeat domain"/>
    <property type="match status" value="2"/>
</dbReference>
<keyword evidence="3 6" id="KW-0238">DNA-binding</keyword>
<dbReference type="InterPro" id="IPR001867">
    <property type="entry name" value="OmpR/PhoB-type_DNA-bd"/>
</dbReference>
<dbReference type="Pfam" id="PF13424">
    <property type="entry name" value="TPR_12"/>
    <property type="match status" value="1"/>
</dbReference>
<evidence type="ECO:0000259" key="7">
    <source>
        <dbReference type="PROSITE" id="PS51755"/>
    </source>
</evidence>
<dbReference type="GO" id="GO:0003677">
    <property type="term" value="F:DNA binding"/>
    <property type="evidence" value="ECO:0007669"/>
    <property type="project" value="UniProtKB-UniRule"/>
</dbReference>
<dbReference type="Proteomes" id="UP000053244">
    <property type="component" value="Unassembled WGS sequence"/>
</dbReference>
<dbReference type="Gene3D" id="1.10.8.430">
    <property type="entry name" value="Helical domain of apoptotic protease-activating factors"/>
    <property type="match status" value="1"/>
</dbReference>
<dbReference type="Pfam" id="PF03704">
    <property type="entry name" value="BTAD"/>
    <property type="match status" value="1"/>
</dbReference>
<feature type="DNA-binding region" description="OmpR/PhoB-type" evidence="6">
    <location>
        <begin position="1"/>
        <end position="90"/>
    </location>
</feature>
<dbReference type="InterPro" id="IPR005158">
    <property type="entry name" value="BTAD"/>
</dbReference>
<dbReference type="InterPro" id="IPR051677">
    <property type="entry name" value="AfsR-DnrI-RedD_regulator"/>
</dbReference>
<dbReference type="SMART" id="SM00862">
    <property type="entry name" value="Trans_reg_C"/>
    <property type="match status" value="1"/>
</dbReference>
<dbReference type="SUPFAM" id="SSF52540">
    <property type="entry name" value="P-loop containing nucleoside triphosphate hydrolases"/>
    <property type="match status" value="1"/>
</dbReference>
<evidence type="ECO:0000256" key="6">
    <source>
        <dbReference type="PROSITE-ProRule" id="PRU01091"/>
    </source>
</evidence>
<dbReference type="PRINTS" id="PR00364">
    <property type="entry name" value="DISEASERSIST"/>
</dbReference>
<dbReference type="SUPFAM" id="SSF46894">
    <property type="entry name" value="C-terminal effector domain of the bipartite response regulators"/>
    <property type="match status" value="1"/>
</dbReference>
<dbReference type="EMBL" id="LLZH01000122">
    <property type="protein sequence ID" value="KUL34239.1"/>
    <property type="molecule type" value="Genomic_DNA"/>
</dbReference>
<feature type="repeat" description="TPR" evidence="5">
    <location>
        <begin position="832"/>
        <end position="865"/>
    </location>
</feature>
<dbReference type="SMART" id="SM00028">
    <property type="entry name" value="TPR"/>
    <property type="match status" value="5"/>
</dbReference>
<dbReference type="InterPro" id="IPR036388">
    <property type="entry name" value="WH-like_DNA-bd_sf"/>
</dbReference>
<feature type="domain" description="OmpR/PhoB-type" evidence="7">
    <location>
        <begin position="1"/>
        <end position="90"/>
    </location>
</feature>
<sequence length="924" mass="99415">MLGTVGVTVDGEPVPLGGQQRTALLAMLLLHANRVVSAKRLAEVLWDDRQPRTAQSALHVRVSQLRRALSDAHAGDDRLLHRPPGYLLRVDAGELDLQRFTELADRGREALSAGDAEQAAGLLGEALALFRGQPFEDVTAPALDEQRDRLRQRRLAARTDRIEADLRLGRHAAVVDELVALAGEHPHDEGLRGRLMLALHRCGRRGDALATYRDLRQTMAGQLGLEPGEELQRLHKAILTADPSLSLTAVAVAAPAMTPAQLPADHPHFTGRAQSLRHLDALLPGRAAPVVISAIAGLPGVGKTTLAVHWAHRVRTRFPDGQLYVNLRGFDPVAPPVTPSDALRVLLDGLGVAPQRIPFRLDAQAGLYRSLLTGKRMLILLDNAHDAEQVRPLLPATPGSLAVITSRNQLTGLVAIDGADVLALDVLSPAEAREMLAGRVGADRVAAEPEAADEIVKRCAGLPLALSVAGARAAADPRLALADLAAELRDSELDALTVGDAASDVRAVFSSSYRILDAGAQRLIRLLGIHPGPDITVPAAASLAGGTHAEAGRDLQELCRAAFVTETEPGRYTMHDLVRAYAVERAGRDDAEPDRQAAVVRTTEHYLHTVCAAAHLLVPHGDRSDPGEPASGVRPEALADATAAKAWFAHEQAVLLGVFRAAAAAGLDRQVTEFAWALARFFDLRSRYHDMAATQRVALAAAERLDDPARQARAHRLIGLAASREARYDEARDHLARALEMNRELGDHVAQGHTAMTLGQLHARTGSYELALAHAEAAYAAFQAGGQRYGQANALNSVGWYHAQLGHYDQTLIHCTRAVELARELGDTRSAAAAWDSLAYAHLRRDDRRQAADCYRRAVELFAEHGDHYFEADTLLHLADALDPHEQTGEAIAAAERALELLEALGHADAARAREKLQALTADL</sequence>
<evidence type="ECO:0000256" key="3">
    <source>
        <dbReference type="ARBA" id="ARBA00023125"/>
    </source>
</evidence>
<keyword evidence="4" id="KW-0804">Transcription</keyword>
<dbReference type="InterPro" id="IPR016032">
    <property type="entry name" value="Sig_transdc_resp-reg_C-effctor"/>
</dbReference>
<evidence type="ECO:0000256" key="1">
    <source>
        <dbReference type="ARBA" id="ARBA00005820"/>
    </source>
</evidence>
<feature type="repeat" description="TPR" evidence="5">
    <location>
        <begin position="712"/>
        <end position="745"/>
    </location>
</feature>
<dbReference type="Gene3D" id="3.40.50.300">
    <property type="entry name" value="P-loop containing nucleotide triphosphate hydrolases"/>
    <property type="match status" value="1"/>
</dbReference>
<gene>
    <name evidence="8" type="ORF">ADL15_16520</name>
</gene>
<dbReference type="PANTHER" id="PTHR35807:SF1">
    <property type="entry name" value="TRANSCRIPTIONAL REGULATOR REDD"/>
    <property type="match status" value="1"/>
</dbReference>
<dbReference type="SMART" id="SM01043">
    <property type="entry name" value="BTAD"/>
    <property type="match status" value="1"/>
</dbReference>
<comment type="caution">
    <text evidence="8">The sequence shown here is derived from an EMBL/GenBank/DDBJ whole genome shotgun (WGS) entry which is preliminary data.</text>
</comment>
<dbReference type="SUPFAM" id="SSF48452">
    <property type="entry name" value="TPR-like"/>
    <property type="match status" value="3"/>
</dbReference>
<dbReference type="Pfam" id="PF00486">
    <property type="entry name" value="Trans_reg_C"/>
    <property type="match status" value="1"/>
</dbReference>
<dbReference type="PROSITE" id="PS51755">
    <property type="entry name" value="OMPR_PHOB"/>
    <property type="match status" value="1"/>
</dbReference>
<evidence type="ECO:0000256" key="5">
    <source>
        <dbReference type="PROSITE-ProRule" id="PRU00339"/>
    </source>
</evidence>
<dbReference type="CDD" id="cd15831">
    <property type="entry name" value="BTAD"/>
    <property type="match status" value="1"/>
</dbReference>
<dbReference type="Gene3D" id="1.10.10.10">
    <property type="entry name" value="Winged helix-like DNA-binding domain superfamily/Winged helix DNA-binding domain"/>
    <property type="match status" value="1"/>
</dbReference>
<reference evidence="8 9" key="1">
    <citation type="submission" date="2015-10" db="EMBL/GenBank/DDBJ databases">
        <authorList>
            <person name="Gilbert D.G."/>
        </authorList>
    </citation>
    <scope>NUCLEOTIDE SEQUENCE [LARGE SCALE GENOMIC DNA]</scope>
    <source>
        <strain evidence="8 9">NRRL B-16712</strain>
    </source>
</reference>
<dbReference type="InterPro" id="IPR019734">
    <property type="entry name" value="TPR_rpt"/>
</dbReference>
<proteinExistence type="inferred from homology"/>
<dbReference type="InterPro" id="IPR042197">
    <property type="entry name" value="Apaf_helical"/>
</dbReference>
<accession>A0A0X3UNN5</accession>
<evidence type="ECO:0000313" key="8">
    <source>
        <dbReference type="EMBL" id="KUL34239.1"/>
    </source>
</evidence>
<dbReference type="PROSITE" id="PS50005">
    <property type="entry name" value="TPR"/>
    <property type="match status" value="2"/>
</dbReference>
<dbReference type="InterPro" id="IPR027417">
    <property type="entry name" value="P-loop_NTPase"/>
</dbReference>
<dbReference type="AlphaFoldDB" id="A0A0X3UNN5"/>
<dbReference type="GO" id="GO:0006355">
    <property type="term" value="P:regulation of DNA-templated transcription"/>
    <property type="evidence" value="ECO:0007669"/>
    <property type="project" value="InterPro"/>
</dbReference>
<evidence type="ECO:0000256" key="4">
    <source>
        <dbReference type="ARBA" id="ARBA00023163"/>
    </source>
</evidence>
<dbReference type="PANTHER" id="PTHR35807">
    <property type="entry name" value="TRANSCRIPTIONAL REGULATOR REDD-RELATED"/>
    <property type="match status" value="1"/>
</dbReference>
<evidence type="ECO:0000256" key="2">
    <source>
        <dbReference type="ARBA" id="ARBA00023015"/>
    </source>
</evidence>
<evidence type="ECO:0000313" key="9">
    <source>
        <dbReference type="Proteomes" id="UP000053244"/>
    </source>
</evidence>
<keyword evidence="9" id="KW-1185">Reference proteome</keyword>
<protein>
    <recommendedName>
        <fullName evidence="7">OmpR/PhoB-type domain-containing protein</fullName>
    </recommendedName>
</protein>
<organism evidence="8 9">
    <name type="scientific">Actinoplanes awajinensis subsp. mycoplanecinus</name>
    <dbReference type="NCBI Taxonomy" id="135947"/>
    <lineage>
        <taxon>Bacteria</taxon>
        <taxon>Bacillati</taxon>
        <taxon>Actinomycetota</taxon>
        <taxon>Actinomycetes</taxon>
        <taxon>Micromonosporales</taxon>
        <taxon>Micromonosporaceae</taxon>
        <taxon>Actinoplanes</taxon>
    </lineage>
</organism>
<dbReference type="GO" id="GO:0043531">
    <property type="term" value="F:ADP binding"/>
    <property type="evidence" value="ECO:0007669"/>
    <property type="project" value="InterPro"/>
</dbReference>
<keyword evidence="2" id="KW-0805">Transcription regulation</keyword>
<dbReference type="InterPro" id="IPR011990">
    <property type="entry name" value="TPR-like_helical_dom_sf"/>
</dbReference>
<comment type="similarity">
    <text evidence="1">Belongs to the AfsR/DnrI/RedD regulatory family.</text>
</comment>